<dbReference type="SUPFAM" id="SSF82866">
    <property type="entry name" value="Multidrug efflux transporter AcrB transmembrane domain"/>
    <property type="match status" value="1"/>
</dbReference>
<keyword evidence="1" id="KW-0472">Membrane</keyword>
<dbReference type="Gene3D" id="1.20.1640.10">
    <property type="entry name" value="Multidrug efflux transporter AcrB transmembrane domain"/>
    <property type="match status" value="1"/>
</dbReference>
<accession>A0A2L2XIE8</accession>
<dbReference type="GO" id="GO:0042910">
    <property type="term" value="F:xenobiotic transmembrane transporter activity"/>
    <property type="evidence" value="ECO:0007669"/>
    <property type="project" value="TreeGrafter"/>
</dbReference>
<gene>
    <name evidence="2" type="ORF">DCCM_2777</name>
</gene>
<dbReference type="Pfam" id="PF00873">
    <property type="entry name" value="ACR_tran"/>
    <property type="match status" value="1"/>
</dbReference>
<dbReference type="PANTHER" id="PTHR32063">
    <property type="match status" value="1"/>
</dbReference>
<protein>
    <submittedName>
        <fullName evidence="2">Acriflavin resistance protein</fullName>
    </submittedName>
</protein>
<reference evidence="3" key="1">
    <citation type="submission" date="2018-02" db="EMBL/GenBank/DDBJ databases">
        <title>Genome sequence of Desulfocucumis palustris strain NAW-5.</title>
        <authorList>
            <person name="Watanabe M."/>
            <person name="Kojima H."/>
            <person name="Fukui M."/>
        </authorList>
    </citation>
    <scope>NUCLEOTIDE SEQUENCE [LARGE SCALE GENOMIC DNA]</scope>
    <source>
        <strain evidence="3">NAW-5</strain>
    </source>
</reference>
<keyword evidence="1" id="KW-1133">Transmembrane helix</keyword>
<dbReference type="AlphaFoldDB" id="A0A2L2XIE8"/>
<keyword evidence="1" id="KW-0812">Transmembrane</keyword>
<proteinExistence type="predicted"/>
<dbReference type="Gene3D" id="3.30.70.1440">
    <property type="entry name" value="Multidrug efflux transporter AcrB pore domain"/>
    <property type="match status" value="1"/>
</dbReference>
<comment type="caution">
    <text evidence="2">The sequence shown here is derived from an EMBL/GenBank/DDBJ whole genome shotgun (WGS) entry which is preliminary data.</text>
</comment>
<feature type="transmembrane region" description="Helical" evidence="1">
    <location>
        <begin position="49"/>
        <end position="69"/>
    </location>
</feature>
<feature type="transmembrane region" description="Helical" evidence="1">
    <location>
        <begin position="75"/>
        <end position="99"/>
    </location>
</feature>
<name>A0A2L2XIE8_9FIRM</name>
<dbReference type="GO" id="GO:0005886">
    <property type="term" value="C:plasma membrane"/>
    <property type="evidence" value="ECO:0007669"/>
    <property type="project" value="TreeGrafter"/>
</dbReference>
<sequence length="114" mass="12192">MPPGYRIEYGGENEERINAFVSIGRLSVVVGLLINIISAMQFYSLTKPAIVLISIYLALSGALLGLFITGTPLGFMALLGIVSLSGIVVRNGIVLLDLIEIGRKQGMSLNDAIR</sequence>
<evidence type="ECO:0000313" key="2">
    <source>
        <dbReference type="EMBL" id="GBF33671.1"/>
    </source>
</evidence>
<evidence type="ECO:0000256" key="1">
    <source>
        <dbReference type="SAM" id="Phobius"/>
    </source>
</evidence>
<dbReference type="Proteomes" id="UP000239549">
    <property type="component" value="Unassembled WGS sequence"/>
</dbReference>
<organism evidence="2 3">
    <name type="scientific">Desulfocucumis palustris</name>
    <dbReference type="NCBI Taxonomy" id="1898651"/>
    <lineage>
        <taxon>Bacteria</taxon>
        <taxon>Bacillati</taxon>
        <taxon>Bacillota</taxon>
        <taxon>Clostridia</taxon>
        <taxon>Eubacteriales</taxon>
        <taxon>Desulfocucumaceae</taxon>
        <taxon>Desulfocucumis</taxon>
    </lineage>
</organism>
<evidence type="ECO:0000313" key="3">
    <source>
        <dbReference type="Proteomes" id="UP000239549"/>
    </source>
</evidence>
<keyword evidence="3" id="KW-1185">Reference proteome</keyword>
<dbReference type="EMBL" id="BFAV01000112">
    <property type="protein sequence ID" value="GBF33671.1"/>
    <property type="molecule type" value="Genomic_DNA"/>
</dbReference>
<feature type="transmembrane region" description="Helical" evidence="1">
    <location>
        <begin position="20"/>
        <end position="37"/>
    </location>
</feature>
<dbReference type="PANTHER" id="PTHR32063:SF24">
    <property type="entry name" value="CATION EFFLUX SYSTEM (ACRB_ACRD_ACRF FAMILY)"/>
    <property type="match status" value="1"/>
</dbReference>
<dbReference type="InterPro" id="IPR001036">
    <property type="entry name" value="Acrflvin-R"/>
</dbReference>